<dbReference type="Pfam" id="PF00106">
    <property type="entry name" value="adh_short"/>
    <property type="match status" value="1"/>
</dbReference>
<gene>
    <name evidence="3" type="ORF">K505DRAFT_289289</name>
</gene>
<accession>A0A6A6WSB4</accession>
<name>A0A6A6WSB4_9PLEO</name>
<dbReference type="InterPro" id="IPR036291">
    <property type="entry name" value="NAD(P)-bd_dom_sf"/>
</dbReference>
<sequence>MAEPFDPDAYTKGFSITAPYHRTIYPSVAPTNPALSFRGKVVLITGASRNVGRGIAPTWAAAGAAGIVVTARKVESLDAVTQDIKAAGAATEVLAVACDVRSDASVQALFAAIKEKFGRLDVVIANAGIMGQGAAFPKIGEGDAEAWWDDINTNIRGTHLTAHHYIATFGAAGTFVSLTSGAAALTLPGMSSYAIAKHACIRIVEFLAAEHPSLRAFALNPGIVKDTDTVPAFRPFALDTVELIGGFALWLASGRADGVKGGYVSVNWDVDVLERNADVIREKGLLGTAFLNVKFGAEGSVFE</sequence>
<reference evidence="3" key="1">
    <citation type="journal article" date="2020" name="Stud. Mycol.">
        <title>101 Dothideomycetes genomes: a test case for predicting lifestyles and emergence of pathogens.</title>
        <authorList>
            <person name="Haridas S."/>
            <person name="Albert R."/>
            <person name="Binder M."/>
            <person name="Bloem J."/>
            <person name="Labutti K."/>
            <person name="Salamov A."/>
            <person name="Andreopoulos B."/>
            <person name="Baker S."/>
            <person name="Barry K."/>
            <person name="Bills G."/>
            <person name="Bluhm B."/>
            <person name="Cannon C."/>
            <person name="Castanera R."/>
            <person name="Culley D."/>
            <person name="Daum C."/>
            <person name="Ezra D."/>
            <person name="Gonzalez J."/>
            <person name="Henrissat B."/>
            <person name="Kuo A."/>
            <person name="Liang C."/>
            <person name="Lipzen A."/>
            <person name="Lutzoni F."/>
            <person name="Magnuson J."/>
            <person name="Mondo S."/>
            <person name="Nolan M."/>
            <person name="Ohm R."/>
            <person name="Pangilinan J."/>
            <person name="Park H.-J."/>
            <person name="Ramirez L."/>
            <person name="Alfaro M."/>
            <person name="Sun H."/>
            <person name="Tritt A."/>
            <person name="Yoshinaga Y."/>
            <person name="Zwiers L.-H."/>
            <person name="Turgeon B."/>
            <person name="Goodwin S."/>
            <person name="Spatafora J."/>
            <person name="Crous P."/>
            <person name="Grigoriev I."/>
        </authorList>
    </citation>
    <scope>NUCLEOTIDE SEQUENCE</scope>
    <source>
        <strain evidence="3">CBS 109.77</strain>
    </source>
</reference>
<evidence type="ECO:0000256" key="2">
    <source>
        <dbReference type="ARBA" id="ARBA00023002"/>
    </source>
</evidence>
<dbReference type="Proteomes" id="UP000799757">
    <property type="component" value="Unassembled WGS sequence"/>
</dbReference>
<evidence type="ECO:0000256" key="1">
    <source>
        <dbReference type="ARBA" id="ARBA00006484"/>
    </source>
</evidence>
<dbReference type="PANTHER" id="PTHR43115:SF4">
    <property type="entry name" value="DEHYDROGENASE_REDUCTASE SDR FAMILY MEMBER 11"/>
    <property type="match status" value="1"/>
</dbReference>
<keyword evidence="2" id="KW-0560">Oxidoreductase</keyword>
<dbReference type="OrthoDB" id="1933717at2759"/>
<evidence type="ECO:0000313" key="3">
    <source>
        <dbReference type="EMBL" id="KAF2786687.1"/>
    </source>
</evidence>
<dbReference type="PANTHER" id="PTHR43115">
    <property type="entry name" value="DEHYDROGENASE/REDUCTASE SDR FAMILY MEMBER 11"/>
    <property type="match status" value="1"/>
</dbReference>
<keyword evidence="4" id="KW-1185">Reference proteome</keyword>
<organism evidence="3 4">
    <name type="scientific">Melanomma pulvis-pyrius CBS 109.77</name>
    <dbReference type="NCBI Taxonomy" id="1314802"/>
    <lineage>
        <taxon>Eukaryota</taxon>
        <taxon>Fungi</taxon>
        <taxon>Dikarya</taxon>
        <taxon>Ascomycota</taxon>
        <taxon>Pezizomycotina</taxon>
        <taxon>Dothideomycetes</taxon>
        <taxon>Pleosporomycetidae</taxon>
        <taxon>Pleosporales</taxon>
        <taxon>Melanommataceae</taxon>
        <taxon>Melanomma</taxon>
    </lineage>
</organism>
<dbReference type="Gene3D" id="3.40.50.720">
    <property type="entry name" value="NAD(P)-binding Rossmann-like Domain"/>
    <property type="match status" value="1"/>
</dbReference>
<dbReference type="InterPro" id="IPR002347">
    <property type="entry name" value="SDR_fam"/>
</dbReference>
<dbReference type="EMBL" id="MU002423">
    <property type="protein sequence ID" value="KAF2786687.1"/>
    <property type="molecule type" value="Genomic_DNA"/>
</dbReference>
<dbReference type="CDD" id="cd05233">
    <property type="entry name" value="SDR_c"/>
    <property type="match status" value="1"/>
</dbReference>
<dbReference type="AlphaFoldDB" id="A0A6A6WSB4"/>
<protein>
    <submittedName>
        <fullName evidence="3">NAD(P)-binding protein</fullName>
    </submittedName>
</protein>
<dbReference type="PRINTS" id="PR00081">
    <property type="entry name" value="GDHRDH"/>
</dbReference>
<dbReference type="SUPFAM" id="SSF51735">
    <property type="entry name" value="NAD(P)-binding Rossmann-fold domains"/>
    <property type="match status" value="1"/>
</dbReference>
<comment type="similarity">
    <text evidence="1">Belongs to the short-chain dehydrogenases/reductases (SDR) family.</text>
</comment>
<evidence type="ECO:0000313" key="4">
    <source>
        <dbReference type="Proteomes" id="UP000799757"/>
    </source>
</evidence>
<dbReference type="GO" id="GO:0016491">
    <property type="term" value="F:oxidoreductase activity"/>
    <property type="evidence" value="ECO:0007669"/>
    <property type="project" value="UniProtKB-KW"/>
</dbReference>
<proteinExistence type="inferred from homology"/>